<keyword evidence="3" id="KW-1185">Reference proteome</keyword>
<dbReference type="InterPro" id="IPR036761">
    <property type="entry name" value="TTHA0802/YceI-like_sf"/>
</dbReference>
<organism evidence="2 3">
    <name type="scientific">Pedobacter miscanthi</name>
    <dbReference type="NCBI Taxonomy" id="2259170"/>
    <lineage>
        <taxon>Bacteria</taxon>
        <taxon>Pseudomonadati</taxon>
        <taxon>Bacteroidota</taxon>
        <taxon>Sphingobacteriia</taxon>
        <taxon>Sphingobacteriales</taxon>
        <taxon>Sphingobacteriaceae</taxon>
        <taxon>Pedobacter</taxon>
    </lineage>
</organism>
<gene>
    <name evidence="2" type="ORF">DRW42_23545</name>
</gene>
<feature type="domain" description="Lipid/polyisoprenoid-binding YceI-like" evidence="1">
    <location>
        <begin position="42"/>
        <end position="212"/>
    </location>
</feature>
<dbReference type="PANTHER" id="PTHR34406">
    <property type="entry name" value="PROTEIN YCEI"/>
    <property type="match status" value="1"/>
</dbReference>
<dbReference type="OrthoDB" id="951410at2"/>
<evidence type="ECO:0000313" key="2">
    <source>
        <dbReference type="EMBL" id="RBQ03064.1"/>
    </source>
</evidence>
<dbReference type="EMBL" id="QNQU01000026">
    <property type="protein sequence ID" value="RBQ03064.1"/>
    <property type="molecule type" value="Genomic_DNA"/>
</dbReference>
<accession>A0A366KPM8</accession>
<dbReference type="InterPro" id="IPR007372">
    <property type="entry name" value="Lipid/polyisoprenoid-bd_YceI"/>
</dbReference>
<dbReference type="Gene3D" id="2.40.128.110">
    <property type="entry name" value="Lipid/polyisoprenoid-binding, YceI-like"/>
    <property type="match status" value="1"/>
</dbReference>
<dbReference type="Pfam" id="PF04264">
    <property type="entry name" value="YceI"/>
    <property type="match status" value="1"/>
</dbReference>
<dbReference type="AlphaFoldDB" id="A0A366KPM8"/>
<dbReference type="Proteomes" id="UP000252081">
    <property type="component" value="Unassembled WGS sequence"/>
</dbReference>
<evidence type="ECO:0000313" key="3">
    <source>
        <dbReference type="Proteomes" id="UP000252081"/>
    </source>
</evidence>
<dbReference type="SMART" id="SM00867">
    <property type="entry name" value="YceI"/>
    <property type="match status" value="1"/>
</dbReference>
<comment type="caution">
    <text evidence="2">The sequence shown here is derived from an EMBL/GenBank/DDBJ whole genome shotgun (WGS) entry which is preliminary data.</text>
</comment>
<name>A0A366KPM8_9SPHI</name>
<reference evidence="2 3" key="1">
    <citation type="submission" date="2018-07" db="EMBL/GenBank/DDBJ databases">
        <title>A draft genome of a endophytic bacteria, a new species of Pedobacter.</title>
        <authorList>
            <person name="Zhang Z.D."/>
            <person name="Chen Z.J."/>
        </authorList>
    </citation>
    <scope>NUCLEOTIDE SEQUENCE [LARGE SCALE GENOMIC DNA]</scope>
    <source>
        <strain evidence="2 3">RS10</strain>
    </source>
</reference>
<dbReference type="PANTHER" id="PTHR34406:SF1">
    <property type="entry name" value="PROTEIN YCEI"/>
    <property type="match status" value="1"/>
</dbReference>
<dbReference type="SUPFAM" id="SSF101874">
    <property type="entry name" value="YceI-like"/>
    <property type="match status" value="1"/>
</dbReference>
<proteinExistence type="predicted"/>
<evidence type="ECO:0000259" key="1">
    <source>
        <dbReference type="SMART" id="SM00867"/>
    </source>
</evidence>
<sequence length="213" mass="23028">MLQYKTIALIATTIVAGSLTALNGPKPKVKAPAETSVSKLVNYKVNAEQSKLTWLAKKVTGEHSGTINVTSGSLALDNKVLKGGSFELDTKTIAVTDLTDKETNAKLLGHLKSADFFAVDKFDKATFNITSAKSTGAGTYDVKGKLTIKGITNEISFPATVKQDGNKVTANAKIIIDRTKYDIKFRSKSFFENLGDKTIYDDFELNVQLVANN</sequence>
<dbReference type="RefSeq" id="WP_113951325.1">
    <property type="nucleotide sequence ID" value="NZ_QNQU01000026.1"/>
</dbReference>
<protein>
    <submittedName>
        <fullName evidence="2">YceI family protein</fullName>
    </submittedName>
</protein>